<evidence type="ECO:0000256" key="12">
    <source>
        <dbReference type="ARBA" id="ARBA00023242"/>
    </source>
</evidence>
<keyword evidence="7" id="KW-0677">Repeat</keyword>
<accession>A0ABP0VZL3</accession>
<feature type="compositionally biased region" description="Pro residues" evidence="15">
    <location>
        <begin position="171"/>
        <end position="180"/>
    </location>
</feature>
<evidence type="ECO:0000313" key="18">
    <source>
        <dbReference type="Proteomes" id="UP001497444"/>
    </source>
</evidence>
<evidence type="ECO:0000256" key="13">
    <source>
        <dbReference type="ARBA" id="ARBA00042167"/>
    </source>
</evidence>
<feature type="compositionally biased region" description="Low complexity" evidence="15">
    <location>
        <begin position="183"/>
        <end position="193"/>
    </location>
</feature>
<keyword evidence="12" id="KW-0539">Nucleus</keyword>
<keyword evidence="10" id="KW-0804">Transcription</keyword>
<dbReference type="PROSITE" id="PS01159">
    <property type="entry name" value="WW_DOMAIN_1"/>
    <property type="match status" value="2"/>
</dbReference>
<feature type="compositionally biased region" description="Polar residues" evidence="15">
    <location>
        <begin position="133"/>
        <end position="170"/>
    </location>
</feature>
<dbReference type="PANTHER" id="PTHR21737:SF3">
    <property type="entry name" value="POLYGLUTAMINE-BINDING PROTEIN 1"/>
    <property type="match status" value="1"/>
</dbReference>
<feature type="domain" description="WW" evidence="16">
    <location>
        <begin position="692"/>
        <end position="726"/>
    </location>
</feature>
<dbReference type="SMART" id="SM00456">
    <property type="entry name" value="WW"/>
    <property type="match status" value="2"/>
</dbReference>
<dbReference type="SUPFAM" id="SSF51045">
    <property type="entry name" value="WW domain"/>
    <property type="match status" value="2"/>
</dbReference>
<comment type="subunit">
    <text evidence="14">Interacts with POU3F2/Brn-2, ATXN1, TXNL4A, HTT and AR. Interaction with ATXN1 correlates positively with the length of the polyglutamine tract. Interacts with RNA polymerase II large subunit in a phosphorylation-dependent manner. Forms a ternary complex with ATXN1 mutant and phosphorylated RNA polymerase II. Interacts (via C-terminus) with TXNL4A and CD2BP2. Interacts (via WW domain) with ATN1 and SF3B1, and may interact with additional splice factors. Interacts (via WW domain) with WBP11; Leading to reduce interaction between PQBP1 and TXNL4A. Interacts with CAPRIN1. Interacts with DDX1. Interacts with SFPQ. Interacts with KHSRP.</text>
</comment>
<feature type="region of interest" description="Disordered" evidence="15">
    <location>
        <begin position="815"/>
        <end position="936"/>
    </location>
</feature>
<evidence type="ECO:0000256" key="6">
    <source>
        <dbReference type="ARBA" id="ARBA00022664"/>
    </source>
</evidence>
<evidence type="ECO:0000313" key="17">
    <source>
        <dbReference type="EMBL" id="CAK9259622.1"/>
    </source>
</evidence>
<feature type="compositionally biased region" description="Polar residues" evidence="15">
    <location>
        <begin position="278"/>
        <end position="293"/>
    </location>
</feature>
<evidence type="ECO:0000256" key="9">
    <source>
        <dbReference type="ARBA" id="ARBA00023015"/>
    </source>
</evidence>
<reference evidence="17" key="1">
    <citation type="submission" date="2024-02" db="EMBL/GenBank/DDBJ databases">
        <authorList>
            <consortium name="ELIXIR-Norway"/>
            <consortium name="Elixir Norway"/>
        </authorList>
    </citation>
    <scope>NUCLEOTIDE SEQUENCE</scope>
</reference>
<proteinExistence type="predicted"/>
<gene>
    <name evidence="17" type="ORF">CSSPJE1EN1_LOCUS5100</name>
</gene>
<comment type="subcellular location">
    <subcellularLocation>
        <location evidence="2">Cytoplasmic granule</location>
    </subcellularLocation>
    <subcellularLocation>
        <location evidence="1">Nucleus speckle</location>
    </subcellularLocation>
</comment>
<evidence type="ECO:0000256" key="4">
    <source>
        <dbReference type="ARBA" id="ARBA00022553"/>
    </source>
</evidence>
<name>A0ABP0VZL3_9BRYO</name>
<evidence type="ECO:0000256" key="3">
    <source>
        <dbReference type="ARBA" id="ARBA00021117"/>
    </source>
</evidence>
<dbReference type="CDD" id="cd00201">
    <property type="entry name" value="WW"/>
    <property type="match status" value="2"/>
</dbReference>
<keyword evidence="18" id="KW-1185">Reference proteome</keyword>
<evidence type="ECO:0000256" key="2">
    <source>
        <dbReference type="ARBA" id="ARBA00004463"/>
    </source>
</evidence>
<keyword evidence="5" id="KW-0399">Innate immunity</keyword>
<dbReference type="Proteomes" id="UP001497444">
    <property type="component" value="Chromosome 12"/>
</dbReference>
<feature type="region of interest" description="Disordered" evidence="15">
    <location>
        <begin position="1"/>
        <end position="458"/>
    </location>
</feature>
<dbReference type="Pfam" id="PF00397">
    <property type="entry name" value="WW"/>
    <property type="match status" value="2"/>
</dbReference>
<dbReference type="InterPro" id="IPR001202">
    <property type="entry name" value="WW_dom"/>
</dbReference>
<keyword evidence="11" id="KW-0508">mRNA splicing</keyword>
<feature type="compositionally biased region" description="Polar residues" evidence="15">
    <location>
        <begin position="84"/>
        <end position="111"/>
    </location>
</feature>
<evidence type="ECO:0000256" key="5">
    <source>
        <dbReference type="ARBA" id="ARBA00022588"/>
    </source>
</evidence>
<evidence type="ECO:0000256" key="1">
    <source>
        <dbReference type="ARBA" id="ARBA00004324"/>
    </source>
</evidence>
<evidence type="ECO:0000256" key="7">
    <source>
        <dbReference type="ARBA" id="ARBA00022737"/>
    </source>
</evidence>
<keyword evidence="4" id="KW-0597">Phosphoprotein</keyword>
<feature type="region of interest" description="Disordered" evidence="15">
    <location>
        <begin position="674"/>
        <end position="758"/>
    </location>
</feature>
<dbReference type="PANTHER" id="PTHR21737">
    <property type="entry name" value="POLYGLUTAMINE BINDING PROTEIN 1/MARVEL MEMBRANE-ASSOCIATING DOMAIN CONTAINING 3"/>
    <property type="match status" value="1"/>
</dbReference>
<evidence type="ECO:0000259" key="16">
    <source>
        <dbReference type="PROSITE" id="PS50020"/>
    </source>
</evidence>
<dbReference type="EMBL" id="OZ020107">
    <property type="protein sequence ID" value="CAK9259622.1"/>
    <property type="molecule type" value="Genomic_DNA"/>
</dbReference>
<protein>
    <recommendedName>
        <fullName evidence="3">Polyglutamine-binding protein 1</fullName>
    </recommendedName>
    <alternativeName>
        <fullName evidence="13">Polyglutamine tract-binding protein 1</fullName>
    </alternativeName>
</protein>
<evidence type="ECO:0000256" key="15">
    <source>
        <dbReference type="SAM" id="MobiDB-lite"/>
    </source>
</evidence>
<dbReference type="Gene3D" id="3.40.30.10">
    <property type="entry name" value="Glutaredoxin"/>
    <property type="match status" value="1"/>
</dbReference>
<evidence type="ECO:0000256" key="11">
    <source>
        <dbReference type="ARBA" id="ARBA00023187"/>
    </source>
</evidence>
<dbReference type="InterPro" id="IPR036020">
    <property type="entry name" value="WW_dom_sf"/>
</dbReference>
<feature type="compositionally biased region" description="Polar residues" evidence="15">
    <location>
        <begin position="364"/>
        <end position="383"/>
    </location>
</feature>
<feature type="compositionally biased region" description="Pro residues" evidence="15">
    <location>
        <begin position="194"/>
        <end position="206"/>
    </location>
</feature>
<feature type="compositionally biased region" description="Basic and acidic residues" evidence="15">
    <location>
        <begin position="408"/>
        <end position="418"/>
    </location>
</feature>
<keyword evidence="8" id="KW-0391">Immunity</keyword>
<evidence type="ECO:0000256" key="10">
    <source>
        <dbReference type="ARBA" id="ARBA00023163"/>
    </source>
</evidence>
<sequence length="936" mass="101379">MAGRGRGRDLTLPAWMKGGQVSAPTEKPLPGGGLPDDNPQAFQSLKAFDPRIPGGALSPSPFPAAQFQQHPHSLPFSGLHHPYSQPNHFQPPGSYQQEQIGPPFQQTSSMPPSSPERFPAKGPGGGLLPPRPNTQALNSRPLSENQQVVPFTTNHVPQQPNLQFPFSPNSPLQPPFPRGPFTPSQQYPPIQQFPFPPNHPRGPPAPSSQSPPQTAHGGLPPPPFPIPQGRLHGGQFQPQHSHFQHDPSAGVLVPDMQSGLPHLERSEGDEGGHPYSEMSGSTNTHPLQFQSGGQVHPHENMPPLHMMQGGGPLPFWGQGRPPPHMQMPPYMQSQLPWQSGFMPQGRLPQENLQESLPFEKEQQHQPQQRAHGSPVDLQQSHINSDIPHEKSGDLEASEVQQPRKRKSRWDPISEEKESVASLAHQNGDLSSMKAAGAPPHSQNTWNLGPNSELGRNGHSLSGLQFDNQSGPGMAMTAAVQEAVLREQEASAHEIIAQQRQEKRPFHTMEMSEQDIMSARHDPGALKEKLVKMTSDYRMDMANKRGRPVQHEQENVEIGNGYGVPGGRAYFSGPRPPMFTLPAAHMYKQENNFSPSNSMLEGVASGREKADLPDYLREKLKARGILKDESIGDTTALGSSERGQADFLPPGWVEGKDPESGHVYFYNQTTGKSQWDRPTVQALLPPPSAPVLPNLPPGWEETTDPGSGQKYYYNTETSETSWERPKALNPASAAASDEKSELSRSAGNGELASSPAGNGPKFKKCAGCGGWGRGLVQAWNYCNHCTRVLNIKVPPQNISSGAKRAAAAAAIIASDETAEAAPEFKHKPSLKPPMGKVNKKDQRKRGPSVTDGLDPMDPSSYSDAPRGGWGVGLKGQQPRAADTTASGPLFQQRPYPSPGAVLRRNAELAGQQGKPTGPNYAVIQKRGDGSDGLGDAD</sequence>
<keyword evidence="6" id="KW-0507">mRNA processing</keyword>
<feature type="compositionally biased region" description="Basic and acidic residues" evidence="15">
    <location>
        <begin position="262"/>
        <end position="272"/>
    </location>
</feature>
<dbReference type="PROSITE" id="PS50020">
    <property type="entry name" value="WW_DOMAIN_2"/>
    <property type="match status" value="2"/>
</dbReference>
<feature type="compositionally biased region" description="Pro residues" evidence="15">
    <location>
        <begin position="683"/>
        <end position="695"/>
    </location>
</feature>
<feature type="compositionally biased region" description="Polar residues" evidence="15">
    <location>
        <begin position="440"/>
        <end position="449"/>
    </location>
</feature>
<keyword evidence="9" id="KW-0805">Transcription regulation</keyword>
<organism evidence="17 18">
    <name type="scientific">Sphagnum jensenii</name>
    <dbReference type="NCBI Taxonomy" id="128206"/>
    <lineage>
        <taxon>Eukaryota</taxon>
        <taxon>Viridiplantae</taxon>
        <taxon>Streptophyta</taxon>
        <taxon>Embryophyta</taxon>
        <taxon>Bryophyta</taxon>
        <taxon>Sphagnophytina</taxon>
        <taxon>Sphagnopsida</taxon>
        <taxon>Sphagnales</taxon>
        <taxon>Sphagnaceae</taxon>
        <taxon>Sphagnum</taxon>
    </lineage>
</organism>
<dbReference type="Gene3D" id="2.20.70.10">
    <property type="match status" value="2"/>
</dbReference>
<feature type="domain" description="WW" evidence="16">
    <location>
        <begin position="645"/>
        <end position="679"/>
    </location>
</feature>
<evidence type="ECO:0000256" key="14">
    <source>
        <dbReference type="ARBA" id="ARBA00046362"/>
    </source>
</evidence>
<evidence type="ECO:0000256" key="8">
    <source>
        <dbReference type="ARBA" id="ARBA00022859"/>
    </source>
</evidence>